<keyword evidence="4" id="KW-0503">Monooxygenase</keyword>
<evidence type="ECO:0000256" key="4">
    <source>
        <dbReference type="ARBA" id="ARBA00023033"/>
    </source>
</evidence>
<evidence type="ECO:0000256" key="2">
    <source>
        <dbReference type="ARBA" id="ARBA00022643"/>
    </source>
</evidence>
<dbReference type="InterPro" id="IPR036661">
    <property type="entry name" value="Luciferase-like_sf"/>
</dbReference>
<dbReference type="EC" id="1.-.-.-" evidence="6"/>
<proteinExistence type="predicted"/>
<dbReference type="SUPFAM" id="SSF51679">
    <property type="entry name" value="Bacterial luciferase-like"/>
    <property type="match status" value="1"/>
</dbReference>
<dbReference type="GO" id="GO:0016491">
    <property type="term" value="F:oxidoreductase activity"/>
    <property type="evidence" value="ECO:0007669"/>
    <property type="project" value="UniProtKB-KW"/>
</dbReference>
<evidence type="ECO:0000313" key="6">
    <source>
        <dbReference type="EMBL" id="MFC3226946.1"/>
    </source>
</evidence>
<dbReference type="Gene3D" id="3.20.20.30">
    <property type="entry name" value="Luciferase-like domain"/>
    <property type="match status" value="1"/>
</dbReference>
<reference evidence="7" key="1">
    <citation type="journal article" date="2019" name="Int. J. Syst. Evol. Microbiol.">
        <title>The Global Catalogue of Microorganisms (GCM) 10K type strain sequencing project: providing services to taxonomists for standard genome sequencing and annotation.</title>
        <authorList>
            <consortium name="The Broad Institute Genomics Platform"/>
            <consortium name="The Broad Institute Genome Sequencing Center for Infectious Disease"/>
            <person name="Wu L."/>
            <person name="Ma J."/>
        </authorList>
    </citation>
    <scope>NUCLEOTIDE SEQUENCE [LARGE SCALE GENOMIC DNA]</scope>
    <source>
        <strain evidence="7">KCTC 42964</strain>
    </source>
</reference>
<keyword evidence="7" id="KW-1185">Reference proteome</keyword>
<organism evidence="6 7">
    <name type="scientific">Marinibaculum pumilum</name>
    <dbReference type="NCBI Taxonomy" id="1766165"/>
    <lineage>
        <taxon>Bacteria</taxon>
        <taxon>Pseudomonadati</taxon>
        <taxon>Pseudomonadota</taxon>
        <taxon>Alphaproteobacteria</taxon>
        <taxon>Rhodospirillales</taxon>
        <taxon>Rhodospirillaceae</taxon>
        <taxon>Marinibaculum</taxon>
    </lineage>
</organism>
<dbReference type="RefSeq" id="WP_379899104.1">
    <property type="nucleotide sequence ID" value="NZ_JBHRTR010000019.1"/>
</dbReference>
<name>A0ABV7KXC5_9PROT</name>
<dbReference type="Proteomes" id="UP001595528">
    <property type="component" value="Unassembled WGS sequence"/>
</dbReference>
<keyword evidence="3 6" id="KW-0560">Oxidoreductase</keyword>
<dbReference type="InterPro" id="IPR011251">
    <property type="entry name" value="Luciferase-like_dom"/>
</dbReference>
<evidence type="ECO:0000259" key="5">
    <source>
        <dbReference type="Pfam" id="PF00296"/>
    </source>
</evidence>
<protein>
    <submittedName>
        <fullName evidence="6">TIGR03619 family F420-dependent LLM class oxidoreductase</fullName>
        <ecNumber evidence="6">1.-.-.-</ecNumber>
    </submittedName>
</protein>
<evidence type="ECO:0000256" key="3">
    <source>
        <dbReference type="ARBA" id="ARBA00023002"/>
    </source>
</evidence>
<dbReference type="InterPro" id="IPR019921">
    <property type="entry name" value="Lucif-like_OxRdtase_Rv2161c"/>
</dbReference>
<feature type="domain" description="Luciferase-like" evidence="5">
    <location>
        <begin position="31"/>
        <end position="260"/>
    </location>
</feature>
<comment type="caution">
    <text evidence="6">The sequence shown here is derived from an EMBL/GenBank/DDBJ whole genome shotgun (WGS) entry which is preliminary data.</text>
</comment>
<keyword evidence="2" id="KW-0288">FMN</keyword>
<dbReference type="Pfam" id="PF00296">
    <property type="entry name" value="Bac_luciferase"/>
    <property type="match status" value="1"/>
</dbReference>
<dbReference type="PANTHER" id="PTHR42847">
    <property type="entry name" value="ALKANESULFONATE MONOOXYGENASE"/>
    <property type="match status" value="1"/>
</dbReference>
<gene>
    <name evidence="6" type="ORF">ACFOGJ_06885</name>
</gene>
<accession>A0ABV7KXC5</accession>
<dbReference type="EMBL" id="JBHRTR010000019">
    <property type="protein sequence ID" value="MFC3226946.1"/>
    <property type="molecule type" value="Genomic_DNA"/>
</dbReference>
<keyword evidence="1" id="KW-0285">Flavoprotein</keyword>
<sequence length="342" mass="38214">MQIGLYANTHGQANRDDTDIFLMQTPVDQMRPVQVAELAEAQGFHSLWFPDHVCMTIDSDSFHTANQSGTRAYQPRHNMLDAAVCMGAVAVRTSRLKLGTSCLISPYRDPLSDARQFMTVDQLSGGRLMLGVAAGWMQEEYAAVGVPFEERNGRLKECIEIYKRSWTDEVVAYDGEFYRFANVSMDPKPVTRPHPPIVYGGNTPFGARRAIRLCTGFYPLFLDAHAEPDRFAPLQDEIRREAEKLGRDPAGFTMTCAASARITDAGDPQSEERPRRTCTGTAEQVLEDLERFAKAGYSLVVCMFECPSGELAELEDQIRRFGAEVIPEARKFAPAGEWLQVD</sequence>
<dbReference type="NCBIfam" id="TIGR03619">
    <property type="entry name" value="F420_Rv2161c"/>
    <property type="match status" value="1"/>
</dbReference>
<dbReference type="PANTHER" id="PTHR42847:SF4">
    <property type="entry name" value="ALKANESULFONATE MONOOXYGENASE-RELATED"/>
    <property type="match status" value="1"/>
</dbReference>
<dbReference type="InterPro" id="IPR050172">
    <property type="entry name" value="SsuD_RutA_monooxygenase"/>
</dbReference>
<evidence type="ECO:0000256" key="1">
    <source>
        <dbReference type="ARBA" id="ARBA00022630"/>
    </source>
</evidence>
<evidence type="ECO:0000313" key="7">
    <source>
        <dbReference type="Proteomes" id="UP001595528"/>
    </source>
</evidence>